<feature type="domain" description="Gamma-glutamylcyclotransferase AIG2-like" evidence="2">
    <location>
        <begin position="13"/>
        <end position="118"/>
    </location>
</feature>
<dbReference type="Proteomes" id="UP000218209">
    <property type="component" value="Unassembled WGS sequence"/>
</dbReference>
<keyword evidence="4" id="KW-1185">Reference proteome</keyword>
<sequence length="211" mass="21283">MGARPPPPEPAHIFVYGTLRPAYARMAGSSATMNPPTLLHDLCRHVGEATLHGYALVHLGAYPAIIPAPPPARVIGDVYALPSPPPAGAMATLDAYEGIGDEFPPPQEYRRVAATVVLARSEKGGGGGDGGGGGGDRTTDTRPGGEGGGGGDRTLPAWIYVYLWATDGGTVIDGGDWLGWIAARAAAGGGPEAGPRSAVGVPAADDSKKGV</sequence>
<dbReference type="EMBL" id="KV918892">
    <property type="protein sequence ID" value="OSX75746.1"/>
    <property type="molecule type" value="Genomic_DNA"/>
</dbReference>
<evidence type="ECO:0000259" key="2">
    <source>
        <dbReference type="Pfam" id="PF06094"/>
    </source>
</evidence>
<feature type="compositionally biased region" description="Gly residues" evidence="1">
    <location>
        <begin position="124"/>
        <end position="136"/>
    </location>
</feature>
<organism evidence="3 4">
    <name type="scientific">Porphyra umbilicalis</name>
    <name type="common">Purple laver</name>
    <name type="synonym">Red alga</name>
    <dbReference type="NCBI Taxonomy" id="2786"/>
    <lineage>
        <taxon>Eukaryota</taxon>
        <taxon>Rhodophyta</taxon>
        <taxon>Bangiophyceae</taxon>
        <taxon>Bangiales</taxon>
        <taxon>Bangiaceae</taxon>
        <taxon>Porphyra</taxon>
    </lineage>
</organism>
<dbReference type="Gene3D" id="3.10.490.10">
    <property type="entry name" value="Gamma-glutamyl cyclotransferase-like"/>
    <property type="match status" value="1"/>
</dbReference>
<feature type="region of interest" description="Disordered" evidence="1">
    <location>
        <begin position="121"/>
        <end position="150"/>
    </location>
</feature>
<dbReference type="SUPFAM" id="SSF110857">
    <property type="entry name" value="Gamma-glutamyl cyclotransferase-like"/>
    <property type="match status" value="1"/>
</dbReference>
<evidence type="ECO:0000313" key="4">
    <source>
        <dbReference type="Proteomes" id="UP000218209"/>
    </source>
</evidence>
<dbReference type="InterPro" id="IPR036568">
    <property type="entry name" value="GGCT-like_sf"/>
</dbReference>
<dbReference type="Pfam" id="PF06094">
    <property type="entry name" value="GGACT"/>
    <property type="match status" value="1"/>
</dbReference>
<evidence type="ECO:0000313" key="3">
    <source>
        <dbReference type="EMBL" id="OSX75746.1"/>
    </source>
</evidence>
<name>A0A1X6P4Q2_PORUM</name>
<reference evidence="3 4" key="1">
    <citation type="submission" date="2017-03" db="EMBL/GenBank/DDBJ databases">
        <title>WGS assembly of Porphyra umbilicalis.</title>
        <authorList>
            <person name="Brawley S.H."/>
            <person name="Blouin N.A."/>
            <person name="Ficko-Blean E."/>
            <person name="Wheeler G.L."/>
            <person name="Lohr M."/>
            <person name="Goodson H.V."/>
            <person name="Jenkins J.W."/>
            <person name="Blaby-Haas C.E."/>
            <person name="Helliwell K.E."/>
            <person name="Chan C."/>
            <person name="Marriage T."/>
            <person name="Bhattacharya D."/>
            <person name="Klein A.S."/>
            <person name="Badis Y."/>
            <person name="Brodie J."/>
            <person name="Cao Y."/>
            <person name="Collen J."/>
            <person name="Dittami S.M."/>
            <person name="Gachon C.M."/>
            <person name="Green B.R."/>
            <person name="Karpowicz S."/>
            <person name="Kim J.W."/>
            <person name="Kudahl U."/>
            <person name="Lin S."/>
            <person name="Michel G."/>
            <person name="Mittag M."/>
            <person name="Olson B.J."/>
            <person name="Pangilinan J."/>
            <person name="Peng Y."/>
            <person name="Qiu H."/>
            <person name="Shu S."/>
            <person name="Singer J.T."/>
            <person name="Smith A.G."/>
            <person name="Sprecher B.N."/>
            <person name="Wagner V."/>
            <person name="Wang W."/>
            <person name="Wang Z.-Y."/>
            <person name="Yan J."/>
            <person name="Yarish C."/>
            <person name="Zoeuner-Riek S."/>
            <person name="Zhuang Y."/>
            <person name="Zou Y."/>
            <person name="Lindquist E.A."/>
            <person name="Grimwood J."/>
            <person name="Barry K."/>
            <person name="Rokhsar D.S."/>
            <person name="Schmutz J."/>
            <person name="Stiller J.W."/>
            <person name="Grossman A.R."/>
            <person name="Prochnik S.E."/>
        </authorList>
    </citation>
    <scope>NUCLEOTIDE SEQUENCE [LARGE SCALE GENOMIC DNA]</scope>
    <source>
        <strain evidence="3">4086291</strain>
    </source>
</reference>
<dbReference type="InterPro" id="IPR013024">
    <property type="entry name" value="GGCT-like"/>
</dbReference>
<dbReference type="AlphaFoldDB" id="A0A1X6P4Q2"/>
<dbReference type="CDD" id="cd06661">
    <property type="entry name" value="GGCT_like"/>
    <property type="match status" value="1"/>
</dbReference>
<gene>
    <name evidence="3" type="ORF">BU14_0223s0019</name>
</gene>
<protein>
    <recommendedName>
        <fullName evidence="2">Gamma-glutamylcyclotransferase AIG2-like domain-containing protein</fullName>
    </recommendedName>
</protein>
<accession>A0A1X6P4Q2</accession>
<evidence type="ECO:0000256" key="1">
    <source>
        <dbReference type="SAM" id="MobiDB-lite"/>
    </source>
</evidence>
<proteinExistence type="predicted"/>
<dbReference type="InterPro" id="IPR009288">
    <property type="entry name" value="AIG2-like_dom"/>
</dbReference>
<feature type="region of interest" description="Disordered" evidence="1">
    <location>
        <begin position="188"/>
        <end position="211"/>
    </location>
</feature>